<reference evidence="3 4" key="1">
    <citation type="submission" date="2015-07" db="EMBL/GenBank/DDBJ databases">
        <title>Draft genome sequence of the Amantichitinum ursilacus IGB-41, a new chitin-degrading bacterium.</title>
        <authorList>
            <person name="Kirstahler P."/>
            <person name="Guenther M."/>
            <person name="Grumaz C."/>
            <person name="Rupp S."/>
            <person name="Zibek S."/>
            <person name="Sohn K."/>
        </authorList>
    </citation>
    <scope>NUCLEOTIDE SEQUENCE [LARGE SCALE GENOMIC DNA]</scope>
    <source>
        <strain evidence="3 4">IGB-41</strain>
    </source>
</reference>
<protein>
    <submittedName>
        <fullName evidence="3">Thioesterase superfamily protein</fullName>
    </submittedName>
</protein>
<evidence type="ECO:0000256" key="1">
    <source>
        <dbReference type="ARBA" id="ARBA00005953"/>
    </source>
</evidence>
<comment type="caution">
    <text evidence="3">The sequence shown here is derived from an EMBL/GenBank/DDBJ whole genome shotgun (WGS) entry which is preliminary data.</text>
</comment>
<organism evidence="3 4">
    <name type="scientific">Amantichitinum ursilacus</name>
    <dbReference type="NCBI Taxonomy" id="857265"/>
    <lineage>
        <taxon>Bacteria</taxon>
        <taxon>Pseudomonadati</taxon>
        <taxon>Pseudomonadota</taxon>
        <taxon>Betaproteobacteria</taxon>
        <taxon>Neisseriales</taxon>
        <taxon>Chitinibacteraceae</taxon>
        <taxon>Amantichitinum</taxon>
    </lineage>
</organism>
<name>A0A0N0GPS8_9NEIS</name>
<dbReference type="EMBL" id="LAQT01000003">
    <property type="protein sequence ID" value="KPC54084.1"/>
    <property type="molecule type" value="Genomic_DNA"/>
</dbReference>
<keyword evidence="4" id="KW-1185">Reference proteome</keyword>
<dbReference type="Proteomes" id="UP000037939">
    <property type="component" value="Unassembled WGS sequence"/>
</dbReference>
<dbReference type="OrthoDB" id="9800856at2"/>
<dbReference type="InterPro" id="IPR029069">
    <property type="entry name" value="HotDog_dom_sf"/>
</dbReference>
<dbReference type="InterPro" id="IPR050563">
    <property type="entry name" value="4-hydroxybenzoyl-CoA_TE"/>
</dbReference>
<dbReference type="SUPFAM" id="SSF54637">
    <property type="entry name" value="Thioesterase/thiol ester dehydrase-isomerase"/>
    <property type="match status" value="1"/>
</dbReference>
<dbReference type="GO" id="GO:0047617">
    <property type="term" value="F:fatty acyl-CoA hydrolase activity"/>
    <property type="evidence" value="ECO:0007669"/>
    <property type="project" value="TreeGrafter"/>
</dbReference>
<dbReference type="CDD" id="cd00586">
    <property type="entry name" value="4HBT"/>
    <property type="match status" value="1"/>
</dbReference>
<dbReference type="PANTHER" id="PTHR31793:SF27">
    <property type="entry name" value="NOVEL THIOESTERASE SUPERFAMILY DOMAIN AND SAPOSIN A-TYPE DOMAIN CONTAINING PROTEIN (0610012H03RIK)"/>
    <property type="match status" value="1"/>
</dbReference>
<gene>
    <name evidence="3" type="ORF">WG78_05525</name>
</gene>
<dbReference type="AlphaFoldDB" id="A0A0N0GPS8"/>
<comment type="similarity">
    <text evidence="1">Belongs to the 4-hydroxybenzoyl-CoA thioesterase family.</text>
</comment>
<dbReference type="RefSeq" id="WP_053936792.1">
    <property type="nucleotide sequence ID" value="NZ_LAQT01000003.1"/>
</dbReference>
<evidence type="ECO:0000256" key="2">
    <source>
        <dbReference type="ARBA" id="ARBA00022801"/>
    </source>
</evidence>
<dbReference type="Pfam" id="PF13279">
    <property type="entry name" value="4HBT_2"/>
    <property type="match status" value="1"/>
</dbReference>
<dbReference type="Gene3D" id="3.10.129.10">
    <property type="entry name" value="Hotdog Thioesterase"/>
    <property type="match status" value="1"/>
</dbReference>
<dbReference type="PANTHER" id="PTHR31793">
    <property type="entry name" value="4-HYDROXYBENZOYL-COA THIOESTERASE FAMILY MEMBER"/>
    <property type="match status" value="1"/>
</dbReference>
<evidence type="ECO:0000313" key="4">
    <source>
        <dbReference type="Proteomes" id="UP000037939"/>
    </source>
</evidence>
<dbReference type="STRING" id="857265.WG78_05525"/>
<accession>A0A0N0GPS8</accession>
<dbReference type="PATRIC" id="fig|857265.3.peg.1131"/>
<sequence length="151" mass="17426">MPPIDAPGPGNAAADSRWRAQVELTIPFHDLDPLDIVWHGNYVRYFEHARTALFQQLDYDVPAMRESGYVWPVIELNIRYARPLRYMQRIVVSAWIVEWENRLKVRYEIHDHATGARLTRGHTIQVAVVRASGEMCYVCPPVLLQKLGVFA</sequence>
<keyword evidence="2" id="KW-0378">Hydrolase</keyword>
<proteinExistence type="inferred from homology"/>
<evidence type="ECO:0000313" key="3">
    <source>
        <dbReference type="EMBL" id="KPC54084.1"/>
    </source>
</evidence>